<dbReference type="InterPro" id="IPR018759">
    <property type="entry name" value="BBP2_2"/>
</dbReference>
<name>A0A9W6K4J5_9PSED</name>
<dbReference type="RefSeq" id="WP_271194340.1">
    <property type="nucleotide sequence ID" value="NZ_BSFN01000002.1"/>
</dbReference>
<feature type="chain" id="PRO_5040910454" description="Beta-barrel porin 2" evidence="1">
    <location>
        <begin position="24"/>
        <end position="386"/>
    </location>
</feature>
<dbReference type="Proteomes" id="UP001143328">
    <property type="component" value="Unassembled WGS sequence"/>
</dbReference>
<evidence type="ECO:0008006" key="4">
    <source>
        <dbReference type="Google" id="ProtNLM"/>
    </source>
</evidence>
<keyword evidence="1" id="KW-0732">Signal</keyword>
<dbReference type="Pfam" id="PF10082">
    <property type="entry name" value="BBP2_2"/>
    <property type="match status" value="1"/>
</dbReference>
<organism evidence="2 3">
    <name type="scientific">Pseudomonas turukhanskensis</name>
    <dbReference type="NCBI Taxonomy" id="1806536"/>
    <lineage>
        <taxon>Bacteria</taxon>
        <taxon>Pseudomonadati</taxon>
        <taxon>Pseudomonadota</taxon>
        <taxon>Gammaproteobacteria</taxon>
        <taxon>Pseudomonadales</taxon>
        <taxon>Pseudomonadaceae</taxon>
        <taxon>Pseudomonas</taxon>
    </lineage>
</organism>
<reference evidence="2" key="1">
    <citation type="journal article" date="2014" name="Int. J. Syst. Evol. Microbiol.">
        <title>Complete genome sequence of Corynebacterium casei LMG S-19264T (=DSM 44701T), isolated from a smear-ripened cheese.</title>
        <authorList>
            <consortium name="US DOE Joint Genome Institute (JGI-PGF)"/>
            <person name="Walter F."/>
            <person name="Albersmeier A."/>
            <person name="Kalinowski J."/>
            <person name="Ruckert C."/>
        </authorList>
    </citation>
    <scope>NUCLEOTIDE SEQUENCE</scope>
    <source>
        <strain evidence="2">VKM B-2935</strain>
    </source>
</reference>
<gene>
    <name evidence="2" type="ORF">GCM10017655_11780</name>
</gene>
<accession>A0A9W6K4J5</accession>
<sequence length="386" mass="43308">MKSIRRLAITLAAPTLLPASAWALEPQSVDVFGLQFTPTLAVKESYDDNFRELEHQKESSWITSITPTFELLAEDRNSAYRATYEANSDIYHDASDASNTDHKVLLESIMEFTSSHRLKMEAGYNKIEETADTAVEQENDKYHSTHVGGVYSIGSAKANNRLDFGANYEELRYDNSGDINADEERDTTALNAIWFHRLGGATNSLVEVRHSKYDYVLKDSPRNSTTDAVLVGGTWDATAKTTGKLRVGYAKKDFDDNSRDDLSSPMWEVGVDWLPLTYSKFSLTTTRAFDEGDDGSDAIKNTSTSLAWAHGWTERVTSTVKYEFGTKDYEGQDRSDDLSSIGLSLSYKMRRWLDIGVGYTYREDDSSAAEQSFKRNIYMISLTGSL</sequence>
<dbReference type="SUPFAM" id="SSF56935">
    <property type="entry name" value="Porins"/>
    <property type="match status" value="1"/>
</dbReference>
<evidence type="ECO:0000256" key="1">
    <source>
        <dbReference type="SAM" id="SignalP"/>
    </source>
</evidence>
<dbReference type="EMBL" id="BSFN01000002">
    <property type="protein sequence ID" value="GLK88116.1"/>
    <property type="molecule type" value="Genomic_DNA"/>
</dbReference>
<evidence type="ECO:0000313" key="3">
    <source>
        <dbReference type="Proteomes" id="UP001143328"/>
    </source>
</evidence>
<comment type="caution">
    <text evidence="2">The sequence shown here is derived from an EMBL/GenBank/DDBJ whole genome shotgun (WGS) entry which is preliminary data.</text>
</comment>
<keyword evidence="3" id="KW-1185">Reference proteome</keyword>
<feature type="signal peptide" evidence="1">
    <location>
        <begin position="1"/>
        <end position="23"/>
    </location>
</feature>
<dbReference type="AlphaFoldDB" id="A0A9W6K4J5"/>
<reference evidence="2" key="2">
    <citation type="submission" date="2023-01" db="EMBL/GenBank/DDBJ databases">
        <authorList>
            <person name="Sun Q."/>
            <person name="Evtushenko L."/>
        </authorList>
    </citation>
    <scope>NUCLEOTIDE SEQUENCE</scope>
    <source>
        <strain evidence="2">VKM B-2935</strain>
    </source>
</reference>
<evidence type="ECO:0000313" key="2">
    <source>
        <dbReference type="EMBL" id="GLK88116.1"/>
    </source>
</evidence>
<proteinExistence type="predicted"/>
<protein>
    <recommendedName>
        <fullName evidence="4">Beta-barrel porin 2</fullName>
    </recommendedName>
</protein>